<evidence type="ECO:0000256" key="5">
    <source>
        <dbReference type="ARBA" id="ARBA00022692"/>
    </source>
</evidence>
<evidence type="ECO:0000256" key="15">
    <source>
        <dbReference type="PROSITE-ProRule" id="PRU10141"/>
    </source>
</evidence>
<feature type="domain" description="Protein kinase" evidence="18">
    <location>
        <begin position="341"/>
        <end position="613"/>
    </location>
</feature>
<evidence type="ECO:0000256" key="11">
    <source>
        <dbReference type="ARBA" id="ARBA00022989"/>
    </source>
</evidence>
<dbReference type="GO" id="GO:0005886">
    <property type="term" value="C:plasma membrane"/>
    <property type="evidence" value="ECO:0007669"/>
    <property type="project" value="TreeGrafter"/>
</dbReference>
<evidence type="ECO:0000256" key="4">
    <source>
        <dbReference type="ARBA" id="ARBA00022679"/>
    </source>
</evidence>
<evidence type="ECO:0000256" key="10">
    <source>
        <dbReference type="ARBA" id="ARBA00022840"/>
    </source>
</evidence>
<keyword evidence="2" id="KW-0723">Serine/threonine-protein kinase</keyword>
<evidence type="ECO:0000256" key="8">
    <source>
        <dbReference type="ARBA" id="ARBA00022741"/>
    </source>
</evidence>
<evidence type="ECO:0000256" key="9">
    <source>
        <dbReference type="ARBA" id="ARBA00022777"/>
    </source>
</evidence>
<dbReference type="PROSITE" id="PS00107">
    <property type="entry name" value="PROTEIN_KINASE_ATP"/>
    <property type="match status" value="1"/>
</dbReference>
<reference evidence="20 21" key="1">
    <citation type="submission" date="2020-12" db="EMBL/GenBank/DDBJ databases">
        <title>Concerted genomic and epigenomic changes stabilize Arabidopsis allopolyploids.</title>
        <authorList>
            <person name="Chen Z."/>
        </authorList>
    </citation>
    <scope>NUCLEOTIDE SEQUENCE [LARGE SCALE GENOMIC DNA]</scope>
    <source>
        <strain evidence="20">Allo738</strain>
        <tissue evidence="20">Leaf</tissue>
    </source>
</reference>
<keyword evidence="9 20" id="KW-0418">Kinase</keyword>
<evidence type="ECO:0000256" key="12">
    <source>
        <dbReference type="ARBA" id="ARBA00023136"/>
    </source>
</evidence>
<dbReference type="InterPro" id="IPR001245">
    <property type="entry name" value="Ser-Thr/Tyr_kinase_cat_dom"/>
</dbReference>
<dbReference type="PROSITE" id="PS00108">
    <property type="entry name" value="PROTEIN_KINASE_ST"/>
    <property type="match status" value="1"/>
</dbReference>
<dbReference type="GO" id="GO:0009737">
    <property type="term" value="P:response to abscisic acid"/>
    <property type="evidence" value="ECO:0007669"/>
    <property type="project" value="UniProtKB-ARBA"/>
</dbReference>
<dbReference type="GO" id="GO:0004674">
    <property type="term" value="F:protein serine/threonine kinase activity"/>
    <property type="evidence" value="ECO:0007669"/>
    <property type="project" value="UniProtKB-KW"/>
</dbReference>
<dbReference type="FunFam" id="3.30.430.20:FF:000007">
    <property type="entry name" value="Cysteine-rich receptor-like protein kinase 11"/>
    <property type="match status" value="1"/>
</dbReference>
<dbReference type="CDD" id="cd14066">
    <property type="entry name" value="STKc_IRAK"/>
    <property type="match status" value="1"/>
</dbReference>
<organism evidence="20 21">
    <name type="scientific">Arabidopsis thaliana x Arabidopsis arenosa</name>
    <dbReference type="NCBI Taxonomy" id="1240361"/>
    <lineage>
        <taxon>Eukaryota</taxon>
        <taxon>Viridiplantae</taxon>
        <taxon>Streptophyta</taxon>
        <taxon>Embryophyta</taxon>
        <taxon>Tracheophyta</taxon>
        <taxon>Spermatophyta</taxon>
        <taxon>Magnoliopsida</taxon>
        <taxon>eudicotyledons</taxon>
        <taxon>Gunneridae</taxon>
        <taxon>Pentapetalae</taxon>
        <taxon>rosids</taxon>
        <taxon>malvids</taxon>
        <taxon>Brassicales</taxon>
        <taxon>Brassicaceae</taxon>
        <taxon>Camelineae</taxon>
        <taxon>Arabidopsis</taxon>
    </lineage>
</organism>
<protein>
    <submittedName>
        <fullName evidence="20">Protein kinase domain</fullName>
    </submittedName>
</protein>
<dbReference type="EMBL" id="JAEFBK010000004">
    <property type="protein sequence ID" value="KAG7615142.1"/>
    <property type="molecule type" value="Genomic_DNA"/>
</dbReference>
<sequence length="1139" mass="128580">MIMKSSAAIFLMSSLILLFQTLHGVKAGFICVGSSFPTNSSYHKNRDSLFSTLSDKVTTNGGFYNASLDGVHVLGLCRRDYDRQGCINCVEESIRQIKTSCSNRVQSFHCNSDDRERVSCLVRTTDQSTYRILELGPATNDPSPVVIDTSAKNMTLFRQEWEAMVDRTLEAVTMNNSTTVLKYYGAVKAEFSEFPNVYMMMQCTPDINLGACKRCLQESVTYFRDQNWGRQGGGICRPSCVFRWEFYPFYGAFANVTRVPAPPRALIPRTEAISITRLKGGIIAIFVVPIVINLLVFIGLIRAYTRIRKSYNGINEAQYDYGGQSKLRFDFRMILTATDDFSFENKIGQGGFGSVYKGKLPGGEEIAVKRLTRGSGQGEIEFRNEVLLLTRLQHRNLVKLLGFCNEGDEEILVYEFVPNSSLDHFIFDEEKRLLLTWDMRARIIEGVARGLVYLHEDSQLRIIHRDLKASNILLDAYMNPKVADFGMARLFNMDQTRAVTRKVVGTFGYMAPEYVRNRTFSVKTDVYSFGVVLLEMITGRSNKNYFEALGLPAYAWKCWVAGEAASIIDHVLSRSRSNEIMRFIHIGLLCVQENVSKRPTMSLVIQWLGSETIAIPLPTVAGFTNASYQAEHEAGTLSLNELSITELKQSGKLGNLGGVVEDTTIYCGREQKRMDEGVMVLVGGWECKDNGEWRFKMSDNKKTKFQLSFWFEGGDTVYTHQKMSPVSVDSESSLKKFKEKRQEKGGLNMYLSIDDVDVAEISSPEIRGHKDNNVVEVEVAGYMGGRMDDELACAKRGREKEVDVELATETRGWASDSEDESLREVSDSEDYDFDNMRDMIDTDYLPDWDPWKDWRNSTLTSFDATTLEESLDKDCPRCLDNVHGQSLQGVGIVDVERAVPNMRTDSMTETLDTCDLVPESGEYVGPVDVVVTSLEASASEEEGQSDVEVGDEMLMCRDAVPFKDNAAGVASDKANMNLRKGGDAIYIGWVFNNKVELHKTLTMYSMKRLFNFRIKASDKTRVIAVCDDKKCDWRVYATFHENSEKVEIRTATLKHTCDVEARSKYGMKATRSMLGELLKTKYTHGKKGPRACELPEIVLAELPYMKAWYAKEIAMKKARRSEEEGYKFFADMSPPVEDN</sequence>
<dbReference type="InterPro" id="IPR002902">
    <property type="entry name" value="GNK2"/>
</dbReference>
<keyword evidence="4" id="KW-0808">Transferase</keyword>
<keyword evidence="11 16" id="KW-1133">Transmembrane helix</keyword>
<feature type="domain" description="Gnk2-homologous" evidence="19">
    <location>
        <begin position="24"/>
        <end position="129"/>
    </location>
</feature>
<dbReference type="SMART" id="SM00220">
    <property type="entry name" value="S_TKc"/>
    <property type="match status" value="1"/>
</dbReference>
<dbReference type="Pfam" id="PF01657">
    <property type="entry name" value="Stress-antifung"/>
    <property type="match status" value="2"/>
</dbReference>
<feature type="domain" description="Gnk2-homologous" evidence="19">
    <location>
        <begin position="142"/>
        <end position="249"/>
    </location>
</feature>
<evidence type="ECO:0000256" key="3">
    <source>
        <dbReference type="ARBA" id="ARBA00022553"/>
    </source>
</evidence>
<dbReference type="PANTHER" id="PTHR27002:SF698">
    <property type="entry name" value="CYSTEINE-RICH RECEPTOR-LIKE PROTEIN KINASE 38"/>
    <property type="match status" value="1"/>
</dbReference>
<evidence type="ECO:0000313" key="21">
    <source>
        <dbReference type="Proteomes" id="UP000694240"/>
    </source>
</evidence>
<feature type="transmembrane region" description="Helical" evidence="16">
    <location>
        <begin position="281"/>
        <end position="301"/>
    </location>
</feature>
<evidence type="ECO:0000256" key="7">
    <source>
        <dbReference type="ARBA" id="ARBA00022737"/>
    </source>
</evidence>
<comment type="caution">
    <text evidence="20">The sequence shown here is derived from an EMBL/GenBank/DDBJ whole genome shotgun (WGS) entry which is preliminary data.</text>
</comment>
<evidence type="ECO:0000256" key="6">
    <source>
        <dbReference type="ARBA" id="ARBA00022729"/>
    </source>
</evidence>
<keyword evidence="10 15" id="KW-0067">ATP-binding</keyword>
<gene>
    <name evidence="20" type="ORF">ISN45_At04g005520</name>
</gene>
<dbReference type="Pfam" id="PF03108">
    <property type="entry name" value="DBD_Tnp_Mut"/>
    <property type="match status" value="1"/>
</dbReference>
<keyword evidence="8 15" id="KW-0547">Nucleotide-binding</keyword>
<dbReference type="FunFam" id="3.30.200.20:FF:000142">
    <property type="entry name" value="Cysteine-rich receptor-like protein kinase 10"/>
    <property type="match status" value="1"/>
</dbReference>
<evidence type="ECO:0000313" key="20">
    <source>
        <dbReference type="EMBL" id="KAG7615142.1"/>
    </source>
</evidence>
<evidence type="ECO:0000259" key="18">
    <source>
        <dbReference type="PROSITE" id="PS50011"/>
    </source>
</evidence>
<keyword evidence="5 16" id="KW-0812">Transmembrane</keyword>
<evidence type="ECO:0000256" key="14">
    <source>
        <dbReference type="ARBA" id="ARBA00023180"/>
    </source>
</evidence>
<keyword evidence="13" id="KW-0675">Receptor</keyword>
<dbReference type="FunFam" id="1.10.510.10:FF:000343">
    <property type="entry name" value="Cysteine-rich receptor-like protein kinase 28"/>
    <property type="match status" value="1"/>
</dbReference>
<dbReference type="PROSITE" id="PS50011">
    <property type="entry name" value="PROTEIN_KINASE_DOM"/>
    <property type="match status" value="1"/>
</dbReference>
<evidence type="ECO:0000256" key="1">
    <source>
        <dbReference type="ARBA" id="ARBA00004167"/>
    </source>
</evidence>
<keyword evidence="14" id="KW-0325">Glycoprotein</keyword>
<evidence type="ECO:0000256" key="16">
    <source>
        <dbReference type="SAM" id="Phobius"/>
    </source>
</evidence>
<keyword evidence="3" id="KW-0597">Phosphoprotein</keyword>
<dbReference type="InterPro" id="IPR004332">
    <property type="entry name" value="Transposase_MuDR"/>
</dbReference>
<keyword evidence="6 17" id="KW-0732">Signal</keyword>
<name>A0A8T2DXD8_9BRAS</name>
<keyword evidence="21" id="KW-1185">Reference proteome</keyword>
<keyword evidence="7" id="KW-0677">Repeat</keyword>
<evidence type="ECO:0000256" key="2">
    <source>
        <dbReference type="ARBA" id="ARBA00022527"/>
    </source>
</evidence>
<dbReference type="CDD" id="cd23509">
    <property type="entry name" value="Gnk2-like"/>
    <property type="match status" value="2"/>
</dbReference>
<dbReference type="Proteomes" id="UP000694240">
    <property type="component" value="Chromosome 4"/>
</dbReference>
<dbReference type="PANTHER" id="PTHR27002">
    <property type="entry name" value="RECEPTOR-LIKE SERINE/THREONINE-PROTEIN KINASE SD1-8"/>
    <property type="match status" value="1"/>
</dbReference>
<dbReference type="InterPro" id="IPR000719">
    <property type="entry name" value="Prot_kinase_dom"/>
</dbReference>
<evidence type="ECO:0000256" key="17">
    <source>
        <dbReference type="SAM" id="SignalP"/>
    </source>
</evidence>
<evidence type="ECO:0000256" key="13">
    <source>
        <dbReference type="ARBA" id="ARBA00023170"/>
    </source>
</evidence>
<dbReference type="InterPro" id="IPR017441">
    <property type="entry name" value="Protein_kinase_ATP_BS"/>
</dbReference>
<evidence type="ECO:0000259" key="19">
    <source>
        <dbReference type="PROSITE" id="PS51473"/>
    </source>
</evidence>
<feature type="binding site" evidence="15">
    <location>
        <position position="369"/>
    </location>
    <ligand>
        <name>ATP</name>
        <dbReference type="ChEBI" id="CHEBI:30616"/>
    </ligand>
</feature>
<dbReference type="InterPro" id="IPR008271">
    <property type="entry name" value="Ser/Thr_kinase_AS"/>
</dbReference>
<proteinExistence type="predicted"/>
<dbReference type="PROSITE" id="PS51473">
    <property type="entry name" value="GNK2"/>
    <property type="match status" value="2"/>
</dbReference>
<feature type="signal peptide" evidence="17">
    <location>
        <begin position="1"/>
        <end position="27"/>
    </location>
</feature>
<dbReference type="AlphaFoldDB" id="A0A8T2DXD8"/>
<comment type="subcellular location">
    <subcellularLocation>
        <location evidence="1">Membrane</location>
        <topology evidence="1">Single-pass membrane protein</topology>
    </subcellularLocation>
</comment>
<dbReference type="GO" id="GO:0005524">
    <property type="term" value="F:ATP binding"/>
    <property type="evidence" value="ECO:0007669"/>
    <property type="project" value="UniProtKB-UniRule"/>
</dbReference>
<accession>A0A8T2DXD8</accession>
<feature type="chain" id="PRO_5042819740" evidence="17">
    <location>
        <begin position="28"/>
        <end position="1139"/>
    </location>
</feature>
<dbReference type="Pfam" id="PF07714">
    <property type="entry name" value="PK_Tyr_Ser-Thr"/>
    <property type="match status" value="1"/>
</dbReference>
<keyword evidence="12 16" id="KW-0472">Membrane</keyword>